<feature type="binding site" evidence="5">
    <location>
        <position position="244"/>
    </location>
    <ligand>
        <name>NAD(+)</name>
        <dbReference type="ChEBI" id="CHEBI:57540"/>
    </ligand>
</feature>
<dbReference type="GO" id="GO:0006538">
    <property type="term" value="P:L-glutamate catabolic process"/>
    <property type="evidence" value="ECO:0007669"/>
    <property type="project" value="TreeGrafter"/>
</dbReference>
<dbReference type="InterPro" id="IPR046346">
    <property type="entry name" value="Aminoacid_DH-like_N_sf"/>
</dbReference>
<evidence type="ECO:0000313" key="10">
    <source>
        <dbReference type="Proteomes" id="UP000324133"/>
    </source>
</evidence>
<dbReference type="InterPro" id="IPR006095">
    <property type="entry name" value="Glu/Leu/Phe/Val/Trp_DH"/>
</dbReference>
<feature type="binding site" evidence="5">
    <location>
        <position position="105"/>
    </location>
    <ligand>
        <name>substrate</name>
    </ligand>
</feature>
<dbReference type="RefSeq" id="WP_149090032.1">
    <property type="nucleotide sequence ID" value="NZ_VKKY01000001.1"/>
</dbReference>
<dbReference type="SUPFAM" id="SSF53223">
    <property type="entry name" value="Aminoacid dehydrogenase-like, N-terminal domain"/>
    <property type="match status" value="1"/>
</dbReference>
<dbReference type="Gene3D" id="3.40.50.720">
    <property type="entry name" value="NAD(P)-binding Rossmann-like Domain"/>
    <property type="match status" value="1"/>
</dbReference>
<comment type="similarity">
    <text evidence="1 3 7">Belongs to the Glu/Leu/Phe/Val dehydrogenases family.</text>
</comment>
<dbReference type="OrthoDB" id="9803297at2"/>
<evidence type="ECO:0000256" key="6">
    <source>
        <dbReference type="PIRSR" id="PIRSR000185-3"/>
    </source>
</evidence>
<dbReference type="FunFam" id="3.40.50.720:FF:000100">
    <property type="entry name" value="Glutamate dehydrogenase 1, mitochondrial"/>
    <property type="match status" value="1"/>
</dbReference>
<feature type="active site" description="Proton donor" evidence="4">
    <location>
        <position position="117"/>
    </location>
</feature>
<dbReference type="Pfam" id="PF02812">
    <property type="entry name" value="ELFV_dehydrog_N"/>
    <property type="match status" value="1"/>
</dbReference>
<dbReference type="PANTHER" id="PTHR11606:SF13">
    <property type="entry name" value="GLUTAMATE DEHYDROGENASE 1, MITOCHONDRIAL"/>
    <property type="match status" value="1"/>
</dbReference>
<dbReference type="Pfam" id="PF00208">
    <property type="entry name" value="ELFV_dehydrog"/>
    <property type="match status" value="1"/>
</dbReference>
<sequence length="482" mass="52479">MSQSVSSIKSPAVSPGREFLDSVHYYYDQAAQHSKLHPGILAQIKACNSVYKVNFPVEVDGQVHVFEGIRAQHSQHKLPTKGGIRYSMHVDEDEVVALASLMTFKCAVVDVPFGGAKGGVKINPRTSSVEMLEKVTRRFASELIKKNLIGPAVDVPAPDYGTSGREMAWIADTYHTFKFGETNALGCVTGKPVGQGGIRGRNEATGLGIFFGLRESLHDEAVLKPLGLTSGLAGKRIIIQGIGNVGYHAGKFLQQDGAIIIGVAEREGGIYNPDGVDIDSIFHYRKQNESFEGHPGGKFIPNSIEMLEYDCDVLLPAALENQIHSGNAEHIKAKIIAEGANGPITQEAERILHTRGVVIIPDLYLNAGGVTVSYFEWLKNLSNVRFGRMGKRAEEASLKRLVNTIEKTTGKSLSAEEKLLIIHGADEKDLVYSGLEDTMITAYQEMREVTHQVKGITDLRTAGFYAAIEKIGVSYQSLGIFP</sequence>
<dbReference type="InterPro" id="IPR014362">
    <property type="entry name" value="Glu_DH"/>
</dbReference>
<evidence type="ECO:0000256" key="3">
    <source>
        <dbReference type="PIRNR" id="PIRNR000185"/>
    </source>
</evidence>
<gene>
    <name evidence="9" type="ORF">FOA19_07025</name>
</gene>
<feature type="binding site" evidence="5">
    <location>
        <position position="373"/>
    </location>
    <ligand>
        <name>substrate</name>
    </ligand>
</feature>
<evidence type="ECO:0000256" key="5">
    <source>
        <dbReference type="PIRSR" id="PIRSR000185-2"/>
    </source>
</evidence>
<keyword evidence="5" id="KW-0547">Nucleotide-binding</keyword>
<dbReference type="PRINTS" id="PR00082">
    <property type="entry name" value="GLFDHDRGNASE"/>
</dbReference>
<dbReference type="Proteomes" id="UP000324133">
    <property type="component" value="Unassembled WGS sequence"/>
</dbReference>
<reference evidence="9 10" key="1">
    <citation type="submission" date="2019-07" db="EMBL/GenBank/DDBJ databases">
        <title>Rufibacter sp. nov., isolated from lake sediment.</title>
        <authorList>
            <person name="Qu J.-H."/>
        </authorList>
    </citation>
    <scope>NUCLEOTIDE SEQUENCE [LARGE SCALE GENOMIC DNA]</scope>
    <source>
        <strain evidence="9 10">NBS58-1</strain>
    </source>
</reference>
<feature type="binding site" evidence="5">
    <location>
        <position position="205"/>
    </location>
    <ligand>
        <name>NAD(+)</name>
        <dbReference type="ChEBI" id="CHEBI:57540"/>
    </ligand>
</feature>
<evidence type="ECO:0000256" key="7">
    <source>
        <dbReference type="RuleBase" id="RU004417"/>
    </source>
</evidence>
<dbReference type="SUPFAM" id="SSF51735">
    <property type="entry name" value="NAD(P)-binding Rossmann-fold domains"/>
    <property type="match status" value="1"/>
</dbReference>
<dbReference type="PIRSF" id="PIRSF000185">
    <property type="entry name" value="Glu_DH"/>
    <property type="match status" value="1"/>
</dbReference>
<evidence type="ECO:0000256" key="4">
    <source>
        <dbReference type="PIRSR" id="PIRSR000185-1"/>
    </source>
</evidence>
<evidence type="ECO:0000256" key="2">
    <source>
        <dbReference type="ARBA" id="ARBA00023002"/>
    </source>
</evidence>
<dbReference type="InterPro" id="IPR033922">
    <property type="entry name" value="NAD_bind_Glu_DH"/>
</dbReference>
<dbReference type="GO" id="GO:0004352">
    <property type="term" value="F:glutamate dehydrogenase (NAD+) activity"/>
    <property type="evidence" value="ECO:0007669"/>
    <property type="project" value="TreeGrafter"/>
</dbReference>
<dbReference type="InterPro" id="IPR036291">
    <property type="entry name" value="NAD(P)-bd_dom_sf"/>
</dbReference>
<dbReference type="PROSITE" id="PS00074">
    <property type="entry name" value="GLFV_DEHYDROGENASE"/>
    <property type="match status" value="1"/>
</dbReference>
<keyword evidence="5" id="KW-0520">NAD</keyword>
<dbReference type="InterPro" id="IPR006097">
    <property type="entry name" value="Glu/Leu/Phe/Val/Trp_DH_dimer"/>
</dbReference>
<dbReference type="AlphaFoldDB" id="A0A5B6TM10"/>
<feature type="site" description="Important for catalysis" evidence="6">
    <location>
        <position position="159"/>
    </location>
</feature>
<evidence type="ECO:0000259" key="8">
    <source>
        <dbReference type="SMART" id="SM00839"/>
    </source>
</evidence>
<accession>A0A5B6TM10</accession>
<keyword evidence="2 3" id="KW-0560">Oxidoreductase</keyword>
<dbReference type="GO" id="GO:0000166">
    <property type="term" value="F:nucleotide binding"/>
    <property type="evidence" value="ECO:0007669"/>
    <property type="project" value="UniProtKB-KW"/>
</dbReference>
<evidence type="ECO:0000256" key="1">
    <source>
        <dbReference type="ARBA" id="ARBA00006382"/>
    </source>
</evidence>
<comment type="caution">
    <text evidence="9">The sequence shown here is derived from an EMBL/GenBank/DDBJ whole genome shotgun (WGS) entry which is preliminary data.</text>
</comment>
<keyword evidence="10" id="KW-1185">Reference proteome</keyword>
<name>A0A5B6TM10_9BACT</name>
<dbReference type="SMART" id="SM00839">
    <property type="entry name" value="ELFV_dehydrog"/>
    <property type="match status" value="1"/>
</dbReference>
<protein>
    <recommendedName>
        <fullName evidence="3">Glutamate dehydrogenase</fullName>
    </recommendedName>
</protein>
<dbReference type="CDD" id="cd01076">
    <property type="entry name" value="NAD_bind_1_Glu_DH"/>
    <property type="match status" value="1"/>
</dbReference>
<feature type="binding site" evidence="5">
    <location>
        <position position="81"/>
    </location>
    <ligand>
        <name>substrate</name>
    </ligand>
</feature>
<dbReference type="PANTHER" id="PTHR11606">
    <property type="entry name" value="GLUTAMATE DEHYDROGENASE"/>
    <property type="match status" value="1"/>
</dbReference>
<evidence type="ECO:0000313" key="9">
    <source>
        <dbReference type="EMBL" id="KAA3440397.1"/>
    </source>
</evidence>
<dbReference type="Gene3D" id="3.40.50.10860">
    <property type="entry name" value="Leucine Dehydrogenase, chain A, domain 1"/>
    <property type="match status" value="1"/>
</dbReference>
<organism evidence="9 10">
    <name type="scientific">Rufibacter hautae</name>
    <dbReference type="NCBI Taxonomy" id="2595005"/>
    <lineage>
        <taxon>Bacteria</taxon>
        <taxon>Pseudomonadati</taxon>
        <taxon>Bacteroidota</taxon>
        <taxon>Cytophagia</taxon>
        <taxon>Cytophagales</taxon>
        <taxon>Hymenobacteraceae</taxon>
        <taxon>Rufibacter</taxon>
    </lineage>
</organism>
<feature type="domain" description="Glutamate/phenylalanine/leucine/valine/L-tryptophan dehydrogenase C-terminal" evidence="8">
    <location>
        <begin position="198"/>
        <end position="479"/>
    </location>
</feature>
<dbReference type="InterPro" id="IPR006096">
    <property type="entry name" value="Glu/Leu/Phe/Val/Trp_DH_C"/>
</dbReference>
<dbReference type="EMBL" id="VKKY01000001">
    <property type="protein sequence ID" value="KAA3440397.1"/>
    <property type="molecule type" value="Genomic_DNA"/>
</dbReference>
<dbReference type="InterPro" id="IPR033524">
    <property type="entry name" value="Glu/Leu/Phe/Val_DH_AS"/>
</dbReference>
<proteinExistence type="inferred from homology"/>